<dbReference type="EMBL" id="GBXM01082300">
    <property type="protein sequence ID" value="JAH26277.1"/>
    <property type="molecule type" value="Transcribed_RNA"/>
</dbReference>
<reference evidence="1" key="1">
    <citation type="submission" date="2014-11" db="EMBL/GenBank/DDBJ databases">
        <authorList>
            <person name="Amaro Gonzalez C."/>
        </authorList>
    </citation>
    <scope>NUCLEOTIDE SEQUENCE</scope>
</reference>
<name>A0A0E9RBY1_ANGAN</name>
<protein>
    <submittedName>
        <fullName evidence="1">Uncharacterized protein</fullName>
    </submittedName>
</protein>
<evidence type="ECO:0000313" key="1">
    <source>
        <dbReference type="EMBL" id="JAH26277.1"/>
    </source>
</evidence>
<proteinExistence type="predicted"/>
<dbReference type="AlphaFoldDB" id="A0A0E9RBY1"/>
<reference evidence="1" key="2">
    <citation type="journal article" date="2015" name="Fish Shellfish Immunol.">
        <title>Early steps in the European eel (Anguilla anguilla)-Vibrio vulnificus interaction in the gills: Role of the RtxA13 toxin.</title>
        <authorList>
            <person name="Callol A."/>
            <person name="Pajuelo D."/>
            <person name="Ebbesson L."/>
            <person name="Teles M."/>
            <person name="MacKenzie S."/>
            <person name="Amaro C."/>
        </authorList>
    </citation>
    <scope>NUCLEOTIDE SEQUENCE</scope>
</reference>
<organism evidence="1">
    <name type="scientific">Anguilla anguilla</name>
    <name type="common">European freshwater eel</name>
    <name type="synonym">Muraena anguilla</name>
    <dbReference type="NCBI Taxonomy" id="7936"/>
    <lineage>
        <taxon>Eukaryota</taxon>
        <taxon>Metazoa</taxon>
        <taxon>Chordata</taxon>
        <taxon>Craniata</taxon>
        <taxon>Vertebrata</taxon>
        <taxon>Euteleostomi</taxon>
        <taxon>Actinopterygii</taxon>
        <taxon>Neopterygii</taxon>
        <taxon>Teleostei</taxon>
        <taxon>Anguilliformes</taxon>
        <taxon>Anguillidae</taxon>
        <taxon>Anguilla</taxon>
    </lineage>
</organism>
<accession>A0A0E9RBY1</accession>
<sequence>MEEVAVDIALGHFSQSTSWHGGVL</sequence>